<proteinExistence type="predicted"/>
<feature type="region of interest" description="Disordered" evidence="1">
    <location>
        <begin position="58"/>
        <end position="101"/>
    </location>
</feature>
<feature type="compositionally biased region" description="Low complexity" evidence="1">
    <location>
        <begin position="931"/>
        <end position="940"/>
    </location>
</feature>
<dbReference type="EMBL" id="FN649746">
    <property type="protein sequence ID" value="CBJ27329.1"/>
    <property type="molecule type" value="Genomic_DNA"/>
</dbReference>
<feature type="compositionally biased region" description="Gly residues" evidence="1">
    <location>
        <begin position="615"/>
        <end position="627"/>
    </location>
</feature>
<dbReference type="PANTHER" id="PTHR13056">
    <property type="entry name" value="VACUOLAR FUSION PROTEIN CCZ1 HOMOLOG-RELATED"/>
    <property type="match status" value="1"/>
</dbReference>
<feature type="compositionally biased region" description="Basic residues" evidence="1">
    <location>
        <begin position="60"/>
        <end position="77"/>
    </location>
</feature>
<dbReference type="AlphaFoldDB" id="D7G5K6"/>
<dbReference type="GO" id="GO:0016192">
    <property type="term" value="P:vesicle-mediated transport"/>
    <property type="evidence" value="ECO:0007669"/>
    <property type="project" value="InterPro"/>
</dbReference>
<feature type="region of interest" description="Disordered" evidence="1">
    <location>
        <begin position="1118"/>
        <end position="1144"/>
    </location>
</feature>
<feature type="compositionally biased region" description="Low complexity" evidence="1">
    <location>
        <begin position="696"/>
        <end position="717"/>
    </location>
</feature>
<evidence type="ECO:0000256" key="1">
    <source>
        <dbReference type="SAM" id="MobiDB-lite"/>
    </source>
</evidence>
<dbReference type="OrthoDB" id="240546at2759"/>
<feature type="region of interest" description="Disordered" evidence="1">
    <location>
        <begin position="850"/>
        <end position="940"/>
    </location>
</feature>
<keyword evidence="3" id="KW-1185">Reference proteome</keyword>
<feature type="compositionally biased region" description="Basic and acidic residues" evidence="1">
    <location>
        <begin position="789"/>
        <end position="804"/>
    </location>
</feature>
<dbReference type="GO" id="GO:0035658">
    <property type="term" value="C:Mon1-Ccz1 complex"/>
    <property type="evidence" value="ECO:0007669"/>
    <property type="project" value="InterPro"/>
</dbReference>
<feature type="region of interest" description="Disordered" evidence="1">
    <location>
        <begin position="696"/>
        <end position="725"/>
    </location>
</feature>
<accession>D7G5K6</accession>
<organism evidence="2 3">
    <name type="scientific">Ectocarpus siliculosus</name>
    <name type="common">Brown alga</name>
    <name type="synonym">Conferva siliculosa</name>
    <dbReference type="NCBI Taxonomy" id="2880"/>
    <lineage>
        <taxon>Eukaryota</taxon>
        <taxon>Sar</taxon>
        <taxon>Stramenopiles</taxon>
        <taxon>Ochrophyta</taxon>
        <taxon>PX clade</taxon>
        <taxon>Phaeophyceae</taxon>
        <taxon>Ectocarpales</taxon>
        <taxon>Ectocarpaceae</taxon>
        <taxon>Ectocarpus</taxon>
    </lineage>
</organism>
<dbReference type="InterPro" id="IPR013176">
    <property type="entry name" value="Ccz1"/>
</dbReference>
<feature type="compositionally biased region" description="Basic and acidic residues" evidence="1">
    <location>
        <begin position="1125"/>
        <end position="1144"/>
    </location>
</feature>
<dbReference type="EMBL" id="FN648874">
    <property type="protein sequence ID" value="CBJ27329.1"/>
    <property type="molecule type" value="Genomic_DNA"/>
</dbReference>
<reference evidence="2 3" key="1">
    <citation type="journal article" date="2010" name="Nature">
        <title>The Ectocarpus genome and the independent evolution of multicellularity in brown algae.</title>
        <authorList>
            <person name="Cock J.M."/>
            <person name="Sterck L."/>
            <person name="Rouze P."/>
            <person name="Scornet D."/>
            <person name="Allen A.E."/>
            <person name="Amoutzias G."/>
            <person name="Anthouard V."/>
            <person name="Artiguenave F."/>
            <person name="Aury J.M."/>
            <person name="Badger J.H."/>
            <person name="Beszteri B."/>
            <person name="Billiau K."/>
            <person name="Bonnet E."/>
            <person name="Bothwell J.H."/>
            <person name="Bowler C."/>
            <person name="Boyen C."/>
            <person name="Brownlee C."/>
            <person name="Carrano C.J."/>
            <person name="Charrier B."/>
            <person name="Cho G.Y."/>
            <person name="Coelho S.M."/>
            <person name="Collen J."/>
            <person name="Corre E."/>
            <person name="Da Silva C."/>
            <person name="Delage L."/>
            <person name="Delaroque N."/>
            <person name="Dittami S.M."/>
            <person name="Doulbeau S."/>
            <person name="Elias M."/>
            <person name="Farnham G."/>
            <person name="Gachon C.M."/>
            <person name="Gschloessl B."/>
            <person name="Heesch S."/>
            <person name="Jabbari K."/>
            <person name="Jubin C."/>
            <person name="Kawai H."/>
            <person name="Kimura K."/>
            <person name="Kloareg B."/>
            <person name="Kupper F.C."/>
            <person name="Lang D."/>
            <person name="Le Bail A."/>
            <person name="Leblanc C."/>
            <person name="Lerouge P."/>
            <person name="Lohr M."/>
            <person name="Lopez P.J."/>
            <person name="Martens C."/>
            <person name="Maumus F."/>
            <person name="Michel G."/>
            <person name="Miranda-Saavedra D."/>
            <person name="Morales J."/>
            <person name="Moreau H."/>
            <person name="Motomura T."/>
            <person name="Nagasato C."/>
            <person name="Napoli C.A."/>
            <person name="Nelson D.R."/>
            <person name="Nyvall-Collen P."/>
            <person name="Peters A.F."/>
            <person name="Pommier C."/>
            <person name="Potin P."/>
            <person name="Poulain J."/>
            <person name="Quesneville H."/>
            <person name="Read B."/>
            <person name="Rensing S.A."/>
            <person name="Ritter A."/>
            <person name="Rousvoal S."/>
            <person name="Samanta M."/>
            <person name="Samson G."/>
            <person name="Schroeder D.C."/>
            <person name="Segurens B."/>
            <person name="Strittmatter M."/>
            <person name="Tonon T."/>
            <person name="Tregear J.W."/>
            <person name="Valentin K."/>
            <person name="von Dassow P."/>
            <person name="Yamagishi T."/>
            <person name="Van de Peer Y."/>
            <person name="Wincker P."/>
        </authorList>
    </citation>
    <scope>NUCLEOTIDE SEQUENCE [LARGE SCALE GENOMIC DNA]</scope>
    <source>
        <strain evidence="3">Ec32 / CCAP1310/4</strain>
    </source>
</reference>
<feature type="compositionally biased region" description="Basic and acidic residues" evidence="1">
    <location>
        <begin position="176"/>
        <end position="189"/>
    </location>
</feature>
<feature type="region of interest" description="Disordered" evidence="1">
    <location>
        <begin position="600"/>
        <end position="643"/>
    </location>
</feature>
<feature type="compositionally biased region" description="Polar residues" evidence="1">
    <location>
        <begin position="452"/>
        <end position="461"/>
    </location>
</feature>
<feature type="region of interest" description="Disordered" evidence="1">
    <location>
        <begin position="163"/>
        <end position="226"/>
    </location>
</feature>
<gene>
    <name evidence="2" type="ORF">Esi_0065_0124</name>
</gene>
<evidence type="ECO:0000313" key="2">
    <source>
        <dbReference type="EMBL" id="CBJ27329.1"/>
    </source>
</evidence>
<protein>
    <submittedName>
        <fullName evidence="2">Uncharacterized protein</fullName>
    </submittedName>
</protein>
<dbReference type="InParanoid" id="D7G5K6"/>
<feature type="compositionally biased region" description="Low complexity" evidence="1">
    <location>
        <begin position="190"/>
        <end position="211"/>
    </location>
</feature>
<sequence>MERIARAFLFHEDLATQDEGATLDEALEHVLWYYPAEASRPERVKHVGLAQALLAFGDRFHHRHQQQQRRRRRRRRHENGAAAGGGDGGEEESREWPGVPSGKVEVVRTRQHCHGFLECEPGVWLVMVMVSRRRQEQQPEDAGNPKASRPSTRSLLRSAVFGRGIGISPPSATTDPRGHGSRADHRVDAAVRSPSPAARDRSPSSPAAARSVRNDRAGGGGGGSGDWVDETALHAAMGTAYQTLALMHGPVSSALDAPAALPPPPSGEGVGGGGDITVPGLEVLRRLASARKRLRKAKKKALDLAEHAACSGEVGEIGEEGGSVESLRQELLESRVRLEEREVAVLLRASPAEFLRETLEDFFSSYLPGAGLAEPHFHLDMGYPQSLPMDPYRRQLGLRIQRRVRQRIRSLLLGGGIDVEVDFAMTLAGGALLLACKDPQPVAAAILGQNSTAGVNSSTRNGCKEERQTNGGVDKASGGGTGGKETVENILGRDAASAGSEKQTPGETGGDESRGKPQQQQSGGGAVLSGKEALLLVGYLHAAALTAAETGRAQEGSVAGPSGAAAAAAASPLLGEEDGGKEEGGEEEGPPMSLWAAFRSGISSNDDDDNDAGVKGSGGGGGGGGGVRPARPPPATGAGGLLRRDGSLASCAEASVLRYGGDTGDCAIWAPELHYGVAERPGITRDNPRNEKAFAARGSTPPAATSAAAAASADAGSFTGRDGNSFQRRRRRRAVAYVRGGLCALVAFRERERRCDGTGGAAGGEEVATGDDAQGEVGQPRLDQGAAHGSDEPRFSWPADDERAGAGGWSELQLLSLGRAIETSLSEDPDLTVLEDDVGDFYFQLLTAGEDAGGNDARSGSGGHPRRRQQSRRSGPVRTVHHQDSPLPCFSGTGIVRHPPAPAPAAQLGGSGLPVGAGDDSAGAEDDNRLSVSGSSGEGPVVGRLAADVSSSGGGGSSALLLFGGRKESGVCGGDGGGNGSAGGDVGPLLDAFGRQGRPDLGVEAMRRRGAGGEQELSVLDEVHACLTRGDGGGTGRSAASPAAREIGIRTSMSKGNRWVIGRRLAGESGGGGGRSRLGHEVYATIEAPVLSVGDARAAASRVFSGVACDGLAAGDGAVAGRQSAEPDRSRASEKGLERRRFLR</sequence>
<name>D7G5K6_ECTSI</name>
<dbReference type="Proteomes" id="UP000002630">
    <property type="component" value="Linkage Group LG21"/>
</dbReference>
<feature type="region of interest" description="Disordered" evidence="1">
    <location>
        <begin position="755"/>
        <end position="804"/>
    </location>
</feature>
<evidence type="ECO:0000313" key="3">
    <source>
        <dbReference type="Proteomes" id="UP000002630"/>
    </source>
</evidence>
<dbReference type="PANTHER" id="PTHR13056:SF0">
    <property type="entry name" value="VACUOLAR FUSION PROTEIN CCZ1 HOMOLOG-RELATED"/>
    <property type="match status" value="1"/>
</dbReference>
<feature type="region of interest" description="Disordered" evidence="1">
    <location>
        <begin position="452"/>
        <end position="526"/>
    </location>
</feature>